<dbReference type="PANTHER" id="PTHR43201:SF5">
    <property type="entry name" value="MEDIUM-CHAIN ACYL-COA LIGASE ACSF2, MITOCHONDRIAL"/>
    <property type="match status" value="1"/>
</dbReference>
<keyword evidence="2" id="KW-0436">Ligase</keyword>
<organism evidence="5 6">
    <name type="scientific">Clostridium scindens (strain JCM 10418 / VPI 12708)</name>
    <dbReference type="NCBI Taxonomy" id="29347"/>
    <lineage>
        <taxon>Bacteria</taxon>
        <taxon>Bacillati</taxon>
        <taxon>Bacillota</taxon>
        <taxon>Clostridia</taxon>
        <taxon>Lachnospirales</taxon>
        <taxon>Lachnospiraceae</taxon>
    </lineage>
</organism>
<dbReference type="GO" id="GO:0006631">
    <property type="term" value="P:fatty acid metabolic process"/>
    <property type="evidence" value="ECO:0007669"/>
    <property type="project" value="TreeGrafter"/>
</dbReference>
<evidence type="ECO:0000313" key="5">
    <source>
        <dbReference type="EMBL" id="MSS39901.1"/>
    </source>
</evidence>
<dbReference type="InterPro" id="IPR000873">
    <property type="entry name" value="AMP-dep_synth/lig_dom"/>
</dbReference>
<dbReference type="PANTHER" id="PTHR43201">
    <property type="entry name" value="ACYL-COA SYNTHETASE"/>
    <property type="match status" value="1"/>
</dbReference>
<sequence>MHKKSTCEREGKELKRDFFNKFNLGTSNFVTPGKQLEYVSECKPDSTAVICLDKEQNCSVITWHQLHVYSSQLAWYLIENEIGPGSIVLTMFPNSIEHIIAVFAIWKTGACYMPMSYKAAESEIREACDTIHPNAAFAECKIPGLKFCLSADEIYEAMEGRSKEMPSDRLANPNMISLSGGTSGKMKFIRQNLPCGLDDETIRSWSFMSGMGFEQRQLLVGPLFHGAPHSAAFNGLFMGNTLVLTRNLCPGNILNMIKKYKIEFIQMVPTLMNRLAKLEGVGKEDFASLKALCHTGGVCSPWLKQIWIDLLGPEKIYEMYSMTECIGLTCIRGDEWVKHPGSIGRPVGDCKVSIQDENGREVAPLEIGEIYMTAPASYLVTEYINWEPLEVKEGGFRSVGDIGYVDEQGYLYFSDRRSDMLVSGGENVFATEVETALLRYKDILDAVVVGIPDEDMGRRLHAVIESGKEIPAEELKTFLGQYLTPYKIPKTFEFVRSIRRGDNGKADRKRILEDCIARGV</sequence>
<dbReference type="Gene3D" id="3.40.50.12780">
    <property type="entry name" value="N-terminal domain of ligase-like"/>
    <property type="match status" value="1"/>
</dbReference>
<dbReference type="AlphaFoldDB" id="A0A844FAJ9"/>
<feature type="domain" description="AMP-binding enzyme C-terminal" evidence="4">
    <location>
        <begin position="432"/>
        <end position="505"/>
    </location>
</feature>
<dbReference type="NCBIfam" id="NF038344">
    <property type="entry name" value="bile_CoA_BaiB"/>
    <property type="match status" value="1"/>
</dbReference>
<evidence type="ECO:0000256" key="2">
    <source>
        <dbReference type="ARBA" id="ARBA00022598"/>
    </source>
</evidence>
<evidence type="ECO:0000256" key="1">
    <source>
        <dbReference type="ARBA" id="ARBA00006432"/>
    </source>
</evidence>
<comment type="caution">
    <text evidence="5">The sequence shown here is derived from an EMBL/GenBank/DDBJ whole genome shotgun (WGS) entry which is preliminary data.</text>
</comment>
<dbReference type="InterPro" id="IPR045851">
    <property type="entry name" value="AMP-bd_C_sf"/>
</dbReference>
<evidence type="ECO:0000259" key="3">
    <source>
        <dbReference type="Pfam" id="PF00501"/>
    </source>
</evidence>
<dbReference type="Pfam" id="PF13193">
    <property type="entry name" value="AMP-binding_C"/>
    <property type="match status" value="1"/>
</dbReference>
<dbReference type="GO" id="GO:0031956">
    <property type="term" value="F:medium-chain fatty acid-CoA ligase activity"/>
    <property type="evidence" value="ECO:0007669"/>
    <property type="project" value="TreeGrafter"/>
</dbReference>
<dbReference type="SUPFAM" id="SSF56801">
    <property type="entry name" value="Acetyl-CoA synthetase-like"/>
    <property type="match status" value="1"/>
</dbReference>
<evidence type="ECO:0000313" key="6">
    <source>
        <dbReference type="Proteomes" id="UP000462363"/>
    </source>
</evidence>
<accession>A0A844FAJ9</accession>
<dbReference type="Proteomes" id="UP000462363">
    <property type="component" value="Unassembled WGS sequence"/>
</dbReference>
<dbReference type="InterPro" id="IPR054986">
    <property type="entry name" value="Bile_CoA_ligase"/>
</dbReference>
<protein>
    <submittedName>
        <fullName evidence="5">AMP-binding protein</fullName>
    </submittedName>
</protein>
<name>A0A844FAJ9_CLOSV</name>
<dbReference type="CDD" id="cd05929">
    <property type="entry name" value="BACL_like"/>
    <property type="match status" value="1"/>
</dbReference>
<evidence type="ECO:0000259" key="4">
    <source>
        <dbReference type="Pfam" id="PF13193"/>
    </source>
</evidence>
<comment type="similarity">
    <text evidence="1">Belongs to the ATP-dependent AMP-binding enzyme family.</text>
</comment>
<dbReference type="EMBL" id="VUMB01000009">
    <property type="protein sequence ID" value="MSS39901.1"/>
    <property type="molecule type" value="Genomic_DNA"/>
</dbReference>
<dbReference type="Pfam" id="PF00501">
    <property type="entry name" value="AMP-binding"/>
    <property type="match status" value="1"/>
</dbReference>
<feature type="domain" description="AMP-dependent synthetase/ligase" evidence="3">
    <location>
        <begin position="40"/>
        <end position="375"/>
    </location>
</feature>
<gene>
    <name evidence="5" type="ORF">FYJ37_05945</name>
</gene>
<dbReference type="InterPro" id="IPR042099">
    <property type="entry name" value="ANL_N_sf"/>
</dbReference>
<proteinExistence type="inferred from homology"/>
<reference evidence="5 6" key="1">
    <citation type="submission" date="2019-08" db="EMBL/GenBank/DDBJ databases">
        <title>In-depth cultivation of the pig gut microbiome towards novel bacterial diversity and tailored functional studies.</title>
        <authorList>
            <person name="Wylensek D."/>
            <person name="Hitch T.C.A."/>
            <person name="Clavel T."/>
        </authorList>
    </citation>
    <scope>NUCLEOTIDE SEQUENCE [LARGE SCALE GENOMIC DNA]</scope>
    <source>
        <strain evidence="5 6">BL-389-WT-3D</strain>
    </source>
</reference>
<dbReference type="InterPro" id="IPR025110">
    <property type="entry name" value="AMP-bd_C"/>
</dbReference>
<dbReference type="Gene3D" id="3.30.300.30">
    <property type="match status" value="1"/>
</dbReference>